<organism evidence="1 2">
    <name type="scientific">Solitalea canadensis (strain ATCC 29591 / DSM 3403 / JCM 21819 / LMG 8368 / NBRC 15130 / NCIMB 12057 / USAM 9D)</name>
    <name type="common">Flexibacter canadensis</name>
    <dbReference type="NCBI Taxonomy" id="929556"/>
    <lineage>
        <taxon>Bacteria</taxon>
        <taxon>Pseudomonadati</taxon>
        <taxon>Bacteroidota</taxon>
        <taxon>Sphingobacteriia</taxon>
        <taxon>Sphingobacteriales</taxon>
        <taxon>Sphingobacteriaceae</taxon>
        <taxon>Solitalea</taxon>
    </lineage>
</organism>
<accession>H8KP92</accession>
<dbReference type="AlphaFoldDB" id="H8KP92"/>
<sequence>MCYDQKNRIDFIDKYIYSLFLQEGFRNDTTTSTYQQIIYLKTFQAKSLGPKYITFVGGVDGGYSGGGAIAPAQVTPHKLIAPGSMLTADQMLKVKNVIESIKNESCHMKAMILYIENSGRKFVFSFKSEIKLTVIMTPASVPGVYNNGYKSFVLRTENEIRKDVIREELTHAFQDAIYPGGTYQYRPGYPGSANIEFEAKVIYSNKK</sequence>
<proteinExistence type="predicted"/>
<dbReference type="RefSeq" id="WP_014678957.1">
    <property type="nucleotide sequence ID" value="NC_017770.1"/>
</dbReference>
<dbReference type="OrthoDB" id="923450at2"/>
<gene>
    <name evidence="1" type="ordered locus">Solca_0599</name>
</gene>
<reference evidence="1" key="1">
    <citation type="submission" date="2012-02" db="EMBL/GenBank/DDBJ databases">
        <title>The complete genome of Solitalea canadensis DSM 3403.</title>
        <authorList>
            <consortium name="US DOE Joint Genome Institute (JGI-PGF)"/>
            <person name="Lucas S."/>
            <person name="Copeland A."/>
            <person name="Lapidus A."/>
            <person name="Glavina del Rio T."/>
            <person name="Dalin E."/>
            <person name="Tice H."/>
            <person name="Bruce D."/>
            <person name="Goodwin L."/>
            <person name="Pitluck S."/>
            <person name="Peters L."/>
            <person name="Ovchinnikova G."/>
            <person name="Lu M."/>
            <person name="Kyrpides N."/>
            <person name="Mavromatis K."/>
            <person name="Ivanova N."/>
            <person name="Brettin T."/>
            <person name="Detter J.C."/>
            <person name="Han C."/>
            <person name="Larimer F."/>
            <person name="Land M."/>
            <person name="Hauser L."/>
            <person name="Markowitz V."/>
            <person name="Cheng J.-F."/>
            <person name="Hugenholtz P."/>
            <person name="Woyke T."/>
            <person name="Wu D."/>
            <person name="Spring S."/>
            <person name="Schroeder M."/>
            <person name="Kopitz M."/>
            <person name="Brambilla E."/>
            <person name="Klenk H.-P."/>
            <person name="Eisen J.A."/>
        </authorList>
    </citation>
    <scope>NUCLEOTIDE SEQUENCE</scope>
    <source>
        <strain evidence="1">DSM 3403</strain>
    </source>
</reference>
<evidence type="ECO:0000313" key="1">
    <source>
        <dbReference type="EMBL" id="AFD05729.1"/>
    </source>
</evidence>
<protein>
    <submittedName>
        <fullName evidence="1">Uncharacterized protein</fullName>
    </submittedName>
</protein>
<keyword evidence="2" id="KW-1185">Reference proteome</keyword>
<name>H8KP92_SOLCM</name>
<dbReference type="HOGENOM" id="CLU_1325617_0_0_10"/>
<dbReference type="KEGG" id="scn:Solca_0599"/>
<dbReference type="Proteomes" id="UP000007590">
    <property type="component" value="Chromosome"/>
</dbReference>
<dbReference type="EMBL" id="CP003349">
    <property type="protein sequence ID" value="AFD05729.1"/>
    <property type="molecule type" value="Genomic_DNA"/>
</dbReference>
<evidence type="ECO:0000313" key="2">
    <source>
        <dbReference type="Proteomes" id="UP000007590"/>
    </source>
</evidence>